<comment type="caution">
    <text evidence="10">The sequence shown here is derived from an EMBL/GenBank/DDBJ whole genome shotgun (WGS) entry which is preliminary data.</text>
</comment>
<dbReference type="AlphaFoldDB" id="A0A8S1Q4Q8"/>
<organism evidence="10 11">
    <name type="scientific">Paramecium sonneborni</name>
    <dbReference type="NCBI Taxonomy" id="65129"/>
    <lineage>
        <taxon>Eukaryota</taxon>
        <taxon>Sar</taxon>
        <taxon>Alveolata</taxon>
        <taxon>Ciliophora</taxon>
        <taxon>Intramacronucleata</taxon>
        <taxon>Oligohymenophorea</taxon>
        <taxon>Peniculida</taxon>
        <taxon>Parameciidae</taxon>
        <taxon>Paramecium</taxon>
    </lineage>
</organism>
<dbReference type="Proteomes" id="UP000692954">
    <property type="component" value="Unassembled WGS sequence"/>
</dbReference>
<reference evidence="10" key="1">
    <citation type="submission" date="2021-01" db="EMBL/GenBank/DDBJ databases">
        <authorList>
            <consortium name="Genoscope - CEA"/>
            <person name="William W."/>
        </authorList>
    </citation>
    <scope>NUCLEOTIDE SEQUENCE</scope>
</reference>
<dbReference type="Pfam" id="PF00443">
    <property type="entry name" value="UCH"/>
    <property type="match status" value="1"/>
</dbReference>
<keyword evidence="6 7" id="KW-0788">Thiol protease</keyword>
<dbReference type="GO" id="GO:0016579">
    <property type="term" value="P:protein deubiquitination"/>
    <property type="evidence" value="ECO:0007669"/>
    <property type="project" value="InterPro"/>
</dbReference>
<dbReference type="PROSITE" id="PS00973">
    <property type="entry name" value="USP_2"/>
    <property type="match status" value="1"/>
</dbReference>
<accession>A0A8S1Q4Q8</accession>
<feature type="domain" description="USP" evidence="9">
    <location>
        <begin position="68"/>
        <end position="405"/>
    </location>
</feature>
<dbReference type="EMBL" id="CAJJDN010000095">
    <property type="protein sequence ID" value="CAD8110418.1"/>
    <property type="molecule type" value="Genomic_DNA"/>
</dbReference>
<feature type="compositionally biased region" description="Polar residues" evidence="8">
    <location>
        <begin position="492"/>
        <end position="507"/>
    </location>
</feature>
<dbReference type="InterPro" id="IPR018200">
    <property type="entry name" value="USP_CS"/>
</dbReference>
<dbReference type="CDD" id="cd02674">
    <property type="entry name" value="Peptidase_C19R"/>
    <property type="match status" value="1"/>
</dbReference>
<name>A0A8S1Q4Q8_9CILI</name>
<evidence type="ECO:0000256" key="6">
    <source>
        <dbReference type="ARBA" id="ARBA00022807"/>
    </source>
</evidence>
<comment type="similarity">
    <text evidence="2 7">Belongs to the peptidase C19 family.</text>
</comment>
<protein>
    <recommendedName>
        <fullName evidence="7">Ubiquitin carboxyl-terminal hydrolase</fullName>
        <ecNumber evidence="7">3.4.19.12</ecNumber>
    </recommendedName>
</protein>
<evidence type="ECO:0000313" key="10">
    <source>
        <dbReference type="EMBL" id="CAD8110418.1"/>
    </source>
</evidence>
<keyword evidence="5 7" id="KW-0378">Hydrolase</keyword>
<evidence type="ECO:0000256" key="4">
    <source>
        <dbReference type="ARBA" id="ARBA00022786"/>
    </source>
</evidence>
<evidence type="ECO:0000256" key="8">
    <source>
        <dbReference type="SAM" id="MobiDB-lite"/>
    </source>
</evidence>
<proteinExistence type="inferred from homology"/>
<evidence type="ECO:0000256" key="2">
    <source>
        <dbReference type="ARBA" id="ARBA00009085"/>
    </source>
</evidence>
<keyword evidence="11" id="KW-1185">Reference proteome</keyword>
<dbReference type="PROSITE" id="PS00972">
    <property type="entry name" value="USP_1"/>
    <property type="match status" value="1"/>
</dbReference>
<feature type="region of interest" description="Disordered" evidence="8">
    <location>
        <begin position="443"/>
        <end position="475"/>
    </location>
</feature>
<evidence type="ECO:0000256" key="5">
    <source>
        <dbReference type="ARBA" id="ARBA00022801"/>
    </source>
</evidence>
<dbReference type="InterPro" id="IPR001394">
    <property type="entry name" value="Peptidase_C19_UCH"/>
</dbReference>
<dbReference type="GO" id="GO:0004843">
    <property type="term" value="F:cysteine-type deubiquitinase activity"/>
    <property type="evidence" value="ECO:0007669"/>
    <property type="project" value="UniProtKB-UniRule"/>
</dbReference>
<dbReference type="InterPro" id="IPR050185">
    <property type="entry name" value="Ub_carboxyl-term_hydrolase"/>
</dbReference>
<keyword evidence="4 7" id="KW-0833">Ubl conjugation pathway</keyword>
<dbReference type="EC" id="3.4.19.12" evidence="7"/>
<gene>
    <name evidence="10" type="ORF">PSON_ATCC_30995.1.T0950233</name>
</gene>
<comment type="catalytic activity">
    <reaction evidence="1 7">
        <text>Thiol-dependent hydrolysis of ester, thioester, amide, peptide and isopeptide bonds formed by the C-terminal Gly of ubiquitin (a 76-residue protein attached to proteins as an intracellular targeting signal).</text>
        <dbReference type="EC" id="3.4.19.12"/>
    </reaction>
</comment>
<dbReference type="PANTHER" id="PTHR21646:SF24">
    <property type="entry name" value="UBIQUITIN CARBOXYL-TERMINAL HYDROLASE"/>
    <property type="match status" value="1"/>
</dbReference>
<evidence type="ECO:0000259" key="9">
    <source>
        <dbReference type="PROSITE" id="PS50235"/>
    </source>
</evidence>
<evidence type="ECO:0000313" key="11">
    <source>
        <dbReference type="Proteomes" id="UP000692954"/>
    </source>
</evidence>
<evidence type="ECO:0000256" key="7">
    <source>
        <dbReference type="RuleBase" id="RU366025"/>
    </source>
</evidence>
<dbReference type="PROSITE" id="PS50235">
    <property type="entry name" value="USP_3"/>
    <property type="match status" value="1"/>
</dbReference>
<sequence>MGICQTKPKVNEPQTKMKKMNTEQRLMPKPSRILDVNYKQIPNKFRRQPTQRRVQQSNQFDSDTQGLFGLTNLGNTCFLNSSIQALSNTQPLADYFMSQLHIKEINPENPLSSQGNIVKSFAQLIRLLWQKVDQYQYDDMKVLKPTQFISTIGNYNPIFAEGTQEDAHEFIAFLLDMIHEDLNRIKKKPYVEQTKFTRFPTHEDADQEWKKYLSRNQSIIVDLFQGHMLDTLSCLTCKSSRYCFEPFMYLSVPVMNRECELLECIEEFLKKETLRGEEGWNCTNCNARRDSSKKIDLWTMPNILIIHLKRFKFNSQFRAKIRSLVKYPLQNLSFENLVCTKQTEKPSYDLYGVINHSGTLTSGHYTAYAKNRDDLHWYHYNDAFVSPVQQPEHLNDAYLLFYFKNSVEEFKRQTLEGINVSQKRKTLKNTIAIKQTMLNMQSQQSNSNISDHIKKNNNNNNNNFAPSVSSQAKKKMLFRKQTKHFQIIKAQDQPSFQQDSSVIQEEN</sequence>
<dbReference type="InterPro" id="IPR028889">
    <property type="entry name" value="USP"/>
</dbReference>
<evidence type="ECO:0000256" key="1">
    <source>
        <dbReference type="ARBA" id="ARBA00000707"/>
    </source>
</evidence>
<dbReference type="OrthoDB" id="292964at2759"/>
<keyword evidence="3 7" id="KW-0645">Protease</keyword>
<evidence type="ECO:0000256" key="3">
    <source>
        <dbReference type="ARBA" id="ARBA00022670"/>
    </source>
</evidence>
<feature type="region of interest" description="Disordered" evidence="8">
    <location>
        <begin position="488"/>
        <end position="507"/>
    </location>
</feature>
<dbReference type="GO" id="GO:0006508">
    <property type="term" value="P:proteolysis"/>
    <property type="evidence" value="ECO:0007669"/>
    <property type="project" value="UniProtKB-KW"/>
</dbReference>
<dbReference type="PANTHER" id="PTHR21646">
    <property type="entry name" value="UBIQUITIN CARBOXYL-TERMINAL HYDROLASE"/>
    <property type="match status" value="1"/>
</dbReference>